<dbReference type="Pfam" id="PF07087">
    <property type="entry name" value="DUF1353"/>
    <property type="match status" value="1"/>
</dbReference>
<feature type="chain" id="PRO_5034540779" description="DUF1353 domain-containing protein" evidence="1">
    <location>
        <begin position="20"/>
        <end position="316"/>
    </location>
</feature>
<accession>A0A8E2BB13</accession>
<sequence>MKPLAVALVLCLVGTVAGAQTSFGEFEGAPSGELLDGPTGKLFRLSRDFVYRDPSGLVWTAPAGEVVDGASIPKPFRVLVGYPFSGKYLNAAIIHDYYCCAKNREYHTTHHAFWLGMRAAGVEQDVADTMWAAVRMFGPDIWSVDPAGSPPVPCRSDPREFAGVYEQSSPETKAKAVAKFTAIARTLNTTRGRVLDVVDGALLAPRTPEAEAHLEFLNKAIASGFDVPPEKIGLISGITQAEIEAARSPDWAISPWVKGQIPEIDAFMSEQSLRYPVPRFVEGQIFAPYVSNGLAGYQVKNFPVEFLTNGTLDKRI</sequence>
<evidence type="ECO:0000313" key="2">
    <source>
        <dbReference type="EMBL" id="MBB6464377.1"/>
    </source>
</evidence>
<dbReference type="AlphaFoldDB" id="A0A8E2BB13"/>
<feature type="signal peptide" evidence="1">
    <location>
        <begin position="1"/>
        <end position="19"/>
    </location>
</feature>
<proteinExistence type="predicted"/>
<evidence type="ECO:0000313" key="3">
    <source>
        <dbReference type="Proteomes" id="UP000532373"/>
    </source>
</evidence>
<keyword evidence="1" id="KW-0732">Signal</keyword>
<dbReference type="Proteomes" id="UP000532373">
    <property type="component" value="Unassembled WGS sequence"/>
</dbReference>
<gene>
    <name evidence="2" type="ORF">HNQ96_000224</name>
</gene>
<reference evidence="2 3" key="1">
    <citation type="submission" date="2020-08" db="EMBL/GenBank/DDBJ databases">
        <title>Genomic Encyclopedia of Type Strains, Phase IV (KMG-IV): sequencing the most valuable type-strain genomes for metagenomic binning, comparative biology and taxonomic classification.</title>
        <authorList>
            <person name="Goeker M."/>
        </authorList>
    </citation>
    <scope>NUCLEOTIDE SEQUENCE [LARGE SCALE GENOMIC DNA]</scope>
    <source>
        <strain evidence="2 3">DSM 17454</strain>
    </source>
</reference>
<comment type="caution">
    <text evidence="2">The sequence shown here is derived from an EMBL/GenBank/DDBJ whole genome shotgun (WGS) entry which is preliminary data.</text>
</comment>
<evidence type="ECO:0008006" key="4">
    <source>
        <dbReference type="Google" id="ProtNLM"/>
    </source>
</evidence>
<dbReference type="EMBL" id="JACHGI010000001">
    <property type="protein sequence ID" value="MBB6464377.1"/>
    <property type="molecule type" value="Genomic_DNA"/>
</dbReference>
<dbReference type="RefSeq" id="WP_184766978.1">
    <property type="nucleotide sequence ID" value="NZ_JACHGI010000001.1"/>
</dbReference>
<evidence type="ECO:0000256" key="1">
    <source>
        <dbReference type="SAM" id="SignalP"/>
    </source>
</evidence>
<name>A0A8E2BB13_9HYPH</name>
<protein>
    <recommendedName>
        <fullName evidence="4">DUF1353 domain-containing protein</fullName>
    </recommendedName>
</protein>
<dbReference type="InterPro" id="IPR010767">
    <property type="entry name" value="Phage_CGC-2007_Cje0229"/>
</dbReference>
<organism evidence="2 3">
    <name type="scientific">Aminobacter carboxidus</name>
    <dbReference type="NCBI Taxonomy" id="376165"/>
    <lineage>
        <taxon>Bacteria</taxon>
        <taxon>Pseudomonadati</taxon>
        <taxon>Pseudomonadota</taxon>
        <taxon>Alphaproteobacteria</taxon>
        <taxon>Hyphomicrobiales</taxon>
        <taxon>Phyllobacteriaceae</taxon>
        <taxon>Aminobacter</taxon>
    </lineage>
</organism>